<evidence type="ECO:0000256" key="2">
    <source>
        <dbReference type="ARBA" id="ARBA00022679"/>
    </source>
</evidence>
<dbReference type="eggNOG" id="KOG1192">
    <property type="taxonomic scope" value="Eukaryota"/>
</dbReference>
<evidence type="ECO:0000313" key="5">
    <source>
        <dbReference type="Proteomes" id="UP000004995"/>
    </source>
</evidence>
<evidence type="ECO:0000313" key="3">
    <source>
        <dbReference type="EMBL" id="RCV10199.1"/>
    </source>
</evidence>
<dbReference type="SUPFAM" id="SSF53756">
    <property type="entry name" value="UDP-Glycosyltransferase/glycogen phosphorylase"/>
    <property type="match status" value="1"/>
</dbReference>
<protein>
    <recommendedName>
        <fullName evidence="6">Glycosyltransferase</fullName>
    </recommendedName>
</protein>
<proteinExistence type="inferred from homology"/>
<sequence length="472" mass="51297">MAGDDGVQGVRDGGGDPRPRRVLVFPLPFQGHIDPMMHLAGALHARAGLAVTVLHTRFNALDPARHPEFRFVEVPDGVPAGVAATGRIIDVILAMNAAMEASPEAVRGALASAMIAEDEDEEAPHAACLVIDSNLLAVQRAAEKLGLPTMVLRTGSAACLRCFLAYPMLHDKGYLPFQESQLYMPVPELPPLRVRDLFQTKISSHEMVREVIARITETVRNCSGLIINTFEALEPDELQKLRGELDLPLLLAAGPLHKLSSKTTGSSLLDQDYSCIEWLDTQPPGSVLYVSFGSLAAMDSGEFVEVAWGLANSGHPFLWVVRPNLVQDTDIAQLPDGFEDAVKGRGMVIQWAPQQEVLAHRAVGGFWTHCGWNSTLESVGEGVPMICRPNAVDQMMNARYVEEVWGVGFELEGELERGEVEGAVRKLMGGGREGAEMTERAEVLRRKVAECLDGSGSSRTAIDMLVDYMLSL</sequence>
<dbReference type="GO" id="GO:0005737">
    <property type="term" value="C:cytoplasm"/>
    <property type="evidence" value="ECO:0000318"/>
    <property type="project" value="GO_Central"/>
</dbReference>
<dbReference type="Pfam" id="PF00201">
    <property type="entry name" value="UDPGT"/>
    <property type="match status" value="1"/>
</dbReference>
<dbReference type="EMBL" id="CM003529">
    <property type="protein sequence ID" value="RCV10199.1"/>
    <property type="molecule type" value="Genomic_DNA"/>
</dbReference>
<dbReference type="Proteomes" id="UP000004995">
    <property type="component" value="Unassembled WGS sequence"/>
</dbReference>
<dbReference type="Gramene" id="KQL23110">
    <property type="protein sequence ID" value="KQL23110"/>
    <property type="gene ID" value="SETIT_029717mg"/>
</dbReference>
<dbReference type="Gene3D" id="3.40.50.2000">
    <property type="entry name" value="Glycogen Phosphorylase B"/>
    <property type="match status" value="2"/>
</dbReference>
<dbReference type="PANTHER" id="PTHR11926">
    <property type="entry name" value="GLUCOSYL/GLUCURONOSYL TRANSFERASES"/>
    <property type="match status" value="1"/>
</dbReference>
<dbReference type="HOGENOM" id="CLU_001724_0_0_1"/>
<dbReference type="RefSeq" id="XP_004955867.2">
    <property type="nucleotide sequence ID" value="XM_004955810.4"/>
</dbReference>
<keyword evidence="5" id="KW-1185">Reference proteome</keyword>
<reference evidence="3 5" key="1">
    <citation type="journal article" date="2012" name="Nat. Biotechnol.">
        <title>Reference genome sequence of the model plant Setaria.</title>
        <authorList>
            <person name="Bennetzen J.L."/>
            <person name="Schmutz J."/>
            <person name="Wang H."/>
            <person name="Percifield R."/>
            <person name="Hawkins J."/>
            <person name="Pontaroli A.C."/>
            <person name="Estep M."/>
            <person name="Feng L."/>
            <person name="Vaughn J.N."/>
            <person name="Grimwood J."/>
            <person name="Jenkins J."/>
            <person name="Barry K."/>
            <person name="Lindquist E."/>
            <person name="Hellsten U."/>
            <person name="Deshpande S."/>
            <person name="Wang X."/>
            <person name="Wu X."/>
            <person name="Mitros T."/>
            <person name="Triplett J."/>
            <person name="Yang X."/>
            <person name="Ye C.Y."/>
            <person name="Mauro-Herrera M."/>
            <person name="Wang L."/>
            <person name="Li P."/>
            <person name="Sharma M."/>
            <person name="Sharma R."/>
            <person name="Ronald P.C."/>
            <person name="Panaud O."/>
            <person name="Kellogg E.A."/>
            <person name="Brutnell T.P."/>
            <person name="Doust A.N."/>
            <person name="Tuskan G.A."/>
            <person name="Rokhsar D."/>
            <person name="Devos K.M."/>
        </authorList>
    </citation>
    <scope>NUCLEOTIDE SEQUENCE [LARGE SCALE GENOMIC DNA]</scope>
    <source>
        <strain evidence="5">cv. Yugu1</strain>
        <strain evidence="3">Yugu1</strain>
    </source>
</reference>
<gene>
    <name evidence="4" type="primary">LOC101755065</name>
    <name evidence="3" type="ORF">SETIT_2G093200v2</name>
</gene>
<accession>K3ZSY7</accession>
<dbReference type="CDD" id="cd03784">
    <property type="entry name" value="GT1_Gtf-like"/>
    <property type="match status" value="1"/>
</dbReference>
<dbReference type="OMA" id="FQGHIDP"/>
<reference evidence="4" key="3">
    <citation type="submission" date="2018-08" db="UniProtKB">
        <authorList>
            <consortium name="EnsemblPlants"/>
        </authorList>
    </citation>
    <scope>IDENTIFICATION</scope>
    <source>
        <strain evidence="4">Yugu1</strain>
    </source>
</reference>
<reference evidence="3" key="2">
    <citation type="submission" date="2015-07" db="EMBL/GenBank/DDBJ databases">
        <authorList>
            <person name="Noorani M."/>
        </authorList>
    </citation>
    <scope>NUCLEOTIDE SEQUENCE</scope>
    <source>
        <strain evidence="3">Yugu1</strain>
    </source>
</reference>
<evidence type="ECO:0000313" key="4">
    <source>
        <dbReference type="EnsemblPlants" id="KQL23110"/>
    </source>
</evidence>
<keyword evidence="2" id="KW-0808">Transferase</keyword>
<dbReference type="InterPro" id="IPR002213">
    <property type="entry name" value="UDP_glucos_trans"/>
</dbReference>
<evidence type="ECO:0008006" key="6">
    <source>
        <dbReference type="Google" id="ProtNLM"/>
    </source>
</evidence>
<dbReference type="AlphaFoldDB" id="K3ZSY7"/>
<dbReference type="OrthoDB" id="5835829at2759"/>
<dbReference type="FunFam" id="3.40.50.2000:FF:000040">
    <property type="entry name" value="UDP-glycosyltransferase 76C1"/>
    <property type="match status" value="1"/>
</dbReference>
<dbReference type="KEGG" id="sita:101755065"/>
<evidence type="ECO:0000256" key="1">
    <source>
        <dbReference type="ARBA" id="ARBA00009995"/>
    </source>
</evidence>
<dbReference type="EMBL" id="AGNK02000785">
    <property type="status" value="NOT_ANNOTATED_CDS"/>
    <property type="molecule type" value="Genomic_DNA"/>
</dbReference>
<name>K3ZSY7_SETIT</name>
<dbReference type="GeneID" id="101755065"/>
<dbReference type="PANTHER" id="PTHR11926:SF968">
    <property type="entry name" value="UDP-GLYCOSYLTRANSFERASE 76C1"/>
    <property type="match status" value="1"/>
</dbReference>
<dbReference type="EnsemblPlants" id="KQL23110">
    <property type="protein sequence ID" value="KQL23110"/>
    <property type="gene ID" value="SETIT_029717mg"/>
</dbReference>
<organism evidence="3">
    <name type="scientific">Setaria italica</name>
    <name type="common">Foxtail millet</name>
    <name type="synonym">Panicum italicum</name>
    <dbReference type="NCBI Taxonomy" id="4555"/>
    <lineage>
        <taxon>Eukaryota</taxon>
        <taxon>Viridiplantae</taxon>
        <taxon>Streptophyta</taxon>
        <taxon>Embryophyta</taxon>
        <taxon>Tracheophyta</taxon>
        <taxon>Spermatophyta</taxon>
        <taxon>Magnoliopsida</taxon>
        <taxon>Liliopsida</taxon>
        <taxon>Poales</taxon>
        <taxon>Poaceae</taxon>
        <taxon>PACMAD clade</taxon>
        <taxon>Panicoideae</taxon>
        <taxon>Panicodae</taxon>
        <taxon>Paniceae</taxon>
        <taxon>Cenchrinae</taxon>
        <taxon>Setaria</taxon>
    </lineage>
</organism>
<dbReference type="FunFam" id="3.40.50.2000:FF:000199">
    <property type="entry name" value="UDP-glycosyltransferase 76C1"/>
    <property type="match status" value="1"/>
</dbReference>
<dbReference type="GO" id="GO:0080044">
    <property type="term" value="F:quercetin 7-O-glucosyltransferase activity"/>
    <property type="evidence" value="ECO:0000318"/>
    <property type="project" value="GO_Central"/>
</dbReference>
<dbReference type="GO" id="GO:0080043">
    <property type="term" value="F:quercetin 3-O-glucosyltransferase activity"/>
    <property type="evidence" value="ECO:0000318"/>
    <property type="project" value="GO_Central"/>
</dbReference>
<comment type="similarity">
    <text evidence="1">Belongs to the UDP-glycosyltransferase family.</text>
</comment>